<protein>
    <recommendedName>
        <fullName evidence="4">Replication-relaxation</fullName>
    </recommendedName>
</protein>
<feature type="region of interest" description="Disordered" evidence="1">
    <location>
        <begin position="344"/>
        <end position="405"/>
    </location>
</feature>
<dbReference type="Pfam" id="PF13814">
    <property type="entry name" value="Replic_Relax"/>
    <property type="match status" value="1"/>
</dbReference>
<dbReference type="EMBL" id="BOPO01000082">
    <property type="protein sequence ID" value="GIL28960.1"/>
    <property type="molecule type" value="Genomic_DNA"/>
</dbReference>
<reference evidence="3" key="1">
    <citation type="journal article" date="2021" name="Int. J. Syst. Evol. Microbiol.">
        <title>Actinocatenispora comari sp. nov., an endophytic actinomycete isolated from aerial parts of Comarum salesowianum.</title>
        <authorList>
            <person name="Oyunbileg N."/>
            <person name="Iizaka Y."/>
            <person name="Hamada M."/>
            <person name="Davaapurev B.O."/>
            <person name="Fukumoto A."/>
            <person name="Tsetseg B."/>
            <person name="Kato F."/>
            <person name="Tamura T."/>
            <person name="Batkhuu J."/>
            <person name="Anzai Y."/>
        </authorList>
    </citation>
    <scope>NUCLEOTIDE SEQUENCE [LARGE SCALE GENOMIC DNA]</scope>
    <source>
        <strain evidence="3">NUM-2625</strain>
    </source>
</reference>
<dbReference type="InterPro" id="IPR025855">
    <property type="entry name" value="Replic_Relax"/>
</dbReference>
<evidence type="ECO:0000313" key="3">
    <source>
        <dbReference type="Proteomes" id="UP000614996"/>
    </source>
</evidence>
<evidence type="ECO:0008006" key="4">
    <source>
        <dbReference type="Google" id="ProtNLM"/>
    </source>
</evidence>
<gene>
    <name evidence="2" type="ORF">NUM_42140</name>
</gene>
<feature type="compositionally biased region" description="Low complexity" evidence="1">
    <location>
        <begin position="15"/>
        <end position="24"/>
    </location>
</feature>
<evidence type="ECO:0000256" key="1">
    <source>
        <dbReference type="SAM" id="MobiDB-lite"/>
    </source>
</evidence>
<feature type="compositionally biased region" description="Basic and acidic residues" evidence="1">
    <location>
        <begin position="393"/>
        <end position="405"/>
    </location>
</feature>
<proteinExistence type="predicted"/>
<accession>A0A8J4EM87</accession>
<name>A0A8J4EM87_9ACTN</name>
<sequence>MPRTGSSANPRDQYSKQSSKQSLQRPGKRFDRSGPPAANAQHSRRFHRPRRDPDSTMTSPQRKTPPLTHDRLLDITTRAGTRDRLIAGLVDAHRVLTTPQITQLCFGSEATARTRLHTLTSLRVLARFRPRRDTGSHPGHYVLDAGGAFLLEHDIPDRDHRRHRVDKRLAWATSQRLPHLTGTNSFFTTLAATARHHPDTFPPTWAPGHWCEKWLSLINLAPDGFGTWVQDQQLVDFFLEYDTGTEHLAQLAKKLTRYRHLLDGAAGAPEPPVPCVLFVFASPAREAHARRALTHAAHGKNLPLIATAAYPAAAHPAGCCWLPLPTSPDHQPRRHTLADLGRLAGHPQQPADYIPTAPNDLRLAPAWPPLPTAPISLTADPRPTGRWAPRPDNQNHDSGNDWGGR</sequence>
<dbReference type="AlphaFoldDB" id="A0A8J4EM87"/>
<dbReference type="Proteomes" id="UP000614996">
    <property type="component" value="Unassembled WGS sequence"/>
</dbReference>
<feature type="region of interest" description="Disordered" evidence="1">
    <location>
        <begin position="1"/>
        <end position="73"/>
    </location>
</feature>
<comment type="caution">
    <text evidence="2">The sequence shown here is derived from an EMBL/GenBank/DDBJ whole genome shotgun (WGS) entry which is preliminary data.</text>
</comment>
<organism evidence="2 3">
    <name type="scientific">Actinocatenispora comari</name>
    <dbReference type="NCBI Taxonomy" id="2807577"/>
    <lineage>
        <taxon>Bacteria</taxon>
        <taxon>Bacillati</taxon>
        <taxon>Actinomycetota</taxon>
        <taxon>Actinomycetes</taxon>
        <taxon>Micromonosporales</taxon>
        <taxon>Micromonosporaceae</taxon>
        <taxon>Actinocatenispora</taxon>
    </lineage>
</organism>
<feature type="compositionally biased region" description="Polar residues" evidence="1">
    <location>
        <begin position="1"/>
        <end position="12"/>
    </location>
</feature>
<evidence type="ECO:0000313" key="2">
    <source>
        <dbReference type="EMBL" id="GIL28960.1"/>
    </source>
</evidence>
<keyword evidence="3" id="KW-1185">Reference proteome</keyword>